<dbReference type="EMBL" id="HBGS01035622">
    <property type="protein sequence ID" value="CAD9440725.1"/>
    <property type="molecule type" value="Transcribed_RNA"/>
</dbReference>
<sequence length="326" mass="36464">MRSVDSSQVCVTIKITNKLTNEEITVQEAQFSTSAGILADERFKIEMAFQDGDDYTTSAAHDPVAIMYDNNNFHLGTSTTFPEYLTYCLDTDESDYVCHMKRSVSPYDHVGHIKCQWTILAGENDEPEDPGDVPEIDEPGELLGKSWTGMLTIDQALDLPVMVDQAYVQYSFWSATGLETFTTLNIETVTHSPKFDYTYKHHIPVVTQEFIDYLKKPMYFYLYVSPYAKTSGLQPISTSNATIAKNLGYAASAKDDPSAKINELTHENEFLKHLCEEKDKEIHRLKAELFGYTKEDSDSSARKKLASAKEMDAAVDSMPSGDAAGS</sequence>
<evidence type="ECO:0000313" key="3">
    <source>
        <dbReference type="EMBL" id="CAD9440725.1"/>
    </source>
</evidence>
<organism evidence="3">
    <name type="scientific">Octactis speculum</name>
    <dbReference type="NCBI Taxonomy" id="3111310"/>
    <lineage>
        <taxon>Eukaryota</taxon>
        <taxon>Sar</taxon>
        <taxon>Stramenopiles</taxon>
        <taxon>Ochrophyta</taxon>
        <taxon>Dictyochophyceae</taxon>
        <taxon>Dictyochales</taxon>
        <taxon>Dictyochaceae</taxon>
        <taxon>Octactis</taxon>
    </lineage>
</organism>
<feature type="compositionally biased region" description="Basic and acidic residues" evidence="2">
    <location>
        <begin position="294"/>
        <end position="312"/>
    </location>
</feature>
<keyword evidence="1" id="KW-0175">Coiled coil</keyword>
<evidence type="ECO:0000256" key="1">
    <source>
        <dbReference type="SAM" id="Coils"/>
    </source>
</evidence>
<reference evidence="3" key="1">
    <citation type="submission" date="2021-01" db="EMBL/GenBank/DDBJ databases">
        <authorList>
            <person name="Corre E."/>
            <person name="Pelletier E."/>
            <person name="Niang G."/>
            <person name="Scheremetjew M."/>
            <person name="Finn R."/>
            <person name="Kale V."/>
            <person name="Holt S."/>
            <person name="Cochrane G."/>
            <person name="Meng A."/>
            <person name="Brown T."/>
            <person name="Cohen L."/>
        </authorList>
    </citation>
    <scope>NUCLEOTIDE SEQUENCE</scope>
    <source>
        <strain evidence="3">CCMP1381</strain>
    </source>
</reference>
<name>A0A7S2G9U0_9STRA</name>
<protein>
    <submittedName>
        <fullName evidence="3">Uncharacterized protein</fullName>
    </submittedName>
</protein>
<proteinExistence type="predicted"/>
<accession>A0A7S2G9U0</accession>
<evidence type="ECO:0000256" key="2">
    <source>
        <dbReference type="SAM" id="MobiDB-lite"/>
    </source>
</evidence>
<gene>
    <name evidence="3" type="ORF">DSPE1174_LOCUS18408</name>
</gene>
<feature type="coiled-coil region" evidence="1">
    <location>
        <begin position="261"/>
        <end position="288"/>
    </location>
</feature>
<feature type="region of interest" description="Disordered" evidence="2">
    <location>
        <begin position="294"/>
        <end position="326"/>
    </location>
</feature>
<dbReference type="AlphaFoldDB" id="A0A7S2G9U0"/>